<dbReference type="InterPro" id="IPR003488">
    <property type="entry name" value="DprA"/>
</dbReference>
<evidence type="ECO:0000259" key="2">
    <source>
        <dbReference type="Pfam" id="PF02481"/>
    </source>
</evidence>
<dbReference type="AlphaFoldDB" id="A0A8I0T2S0"/>
<dbReference type="InterPro" id="IPR041614">
    <property type="entry name" value="DprA_WH"/>
</dbReference>
<keyword evidence="5" id="KW-1185">Reference proteome</keyword>
<evidence type="ECO:0000256" key="1">
    <source>
        <dbReference type="ARBA" id="ARBA00006525"/>
    </source>
</evidence>
<dbReference type="GO" id="GO:0009294">
    <property type="term" value="P:DNA-mediated transformation"/>
    <property type="evidence" value="ECO:0007669"/>
    <property type="project" value="InterPro"/>
</dbReference>
<dbReference type="InterPro" id="IPR057666">
    <property type="entry name" value="DrpA_SLOG"/>
</dbReference>
<reference evidence="4 5" key="1">
    <citation type="submission" date="2015-06" db="EMBL/GenBank/DDBJ databases">
        <title>Genome sequence of Pseudoalteromonas peptidolytica.</title>
        <authorList>
            <person name="Xie B.-B."/>
            <person name="Rong J.-C."/>
            <person name="Qin Q.-L."/>
            <person name="Zhang Y.-Z."/>
        </authorList>
    </citation>
    <scope>NUCLEOTIDE SEQUENCE [LARGE SCALE GENOMIC DNA]</scope>
    <source>
        <strain evidence="4 5">F12-50-A1</strain>
    </source>
</reference>
<name>A0A8I0T2S0_9GAMM</name>
<dbReference type="PANTHER" id="PTHR43022:SF1">
    <property type="entry name" value="PROTEIN SMF"/>
    <property type="match status" value="1"/>
</dbReference>
<dbReference type="Gene3D" id="3.40.50.450">
    <property type="match status" value="1"/>
</dbReference>
<dbReference type="RefSeq" id="WP_125253682.1">
    <property type="nucleotide sequence ID" value="NZ_AQHF01000016.1"/>
</dbReference>
<dbReference type="Gene3D" id="1.10.10.10">
    <property type="entry name" value="Winged helix-like DNA-binding domain superfamily/Winged helix DNA-binding domain"/>
    <property type="match status" value="1"/>
</dbReference>
<evidence type="ECO:0000259" key="3">
    <source>
        <dbReference type="Pfam" id="PF17782"/>
    </source>
</evidence>
<feature type="domain" description="DprA winged helix" evidence="3">
    <location>
        <begin position="308"/>
        <end position="350"/>
    </location>
</feature>
<comment type="caution">
    <text evidence="4">The sequence shown here is derived from an EMBL/GenBank/DDBJ whole genome shotgun (WGS) entry which is preliminary data.</text>
</comment>
<comment type="similarity">
    <text evidence="1">Belongs to the DprA/Smf family.</text>
</comment>
<dbReference type="Pfam" id="PF17782">
    <property type="entry name" value="WHD_DprA"/>
    <property type="match status" value="1"/>
</dbReference>
<dbReference type="NCBIfam" id="TIGR00732">
    <property type="entry name" value="dprA"/>
    <property type="match status" value="1"/>
</dbReference>
<evidence type="ECO:0000313" key="4">
    <source>
        <dbReference type="EMBL" id="MBE0344567.1"/>
    </source>
</evidence>
<dbReference type="Pfam" id="PF02481">
    <property type="entry name" value="DNA_processg_A"/>
    <property type="match status" value="1"/>
</dbReference>
<dbReference type="EMBL" id="AQHF01000016">
    <property type="protein sequence ID" value="MBE0344567.1"/>
    <property type="molecule type" value="Genomic_DNA"/>
</dbReference>
<dbReference type="PANTHER" id="PTHR43022">
    <property type="entry name" value="PROTEIN SMF"/>
    <property type="match status" value="1"/>
</dbReference>
<proteinExistence type="inferred from homology"/>
<sequence length="360" mass="39328">MKYSEQKCVLALALCQGLGVKTVLALLKKLSLNELFTLGKPELCALGLSEQVANNLLHTDWSKIDSISTFCQNQQIHILTIFSSAYPTQLKEICNPPIVLFCKGNVSLLAQPQVAVVGSRSSTRTGLELASEFANGLSRSGLVVTSGMARGIDGAAHQGALDAGGSTIAVLGTGVNVVYPKRHQRLYDDIVQRGLVISEFLPNTSANSTHFPRRNRIISGLALGVLLVEAEIKSGSLITARYALEQNKEVFAIPGSIKNRLSSGCHYLIKQGAKLTENIEDILEEVSFFCENSLYSIEIDRQKEELCPVLENLGFEVTSVDTLTQRTQWPVEQVVARLLDLELEDKVERVLDGYIKLARG</sequence>
<dbReference type="Proteomes" id="UP000660708">
    <property type="component" value="Unassembled WGS sequence"/>
</dbReference>
<accession>A0A8I0T2S0</accession>
<organism evidence="4 5">
    <name type="scientific">Pseudoalteromonas peptidolytica F12-50-A1</name>
    <dbReference type="NCBI Taxonomy" id="1315280"/>
    <lineage>
        <taxon>Bacteria</taxon>
        <taxon>Pseudomonadati</taxon>
        <taxon>Pseudomonadota</taxon>
        <taxon>Gammaproteobacteria</taxon>
        <taxon>Alteromonadales</taxon>
        <taxon>Pseudoalteromonadaceae</taxon>
        <taxon>Pseudoalteromonas</taxon>
    </lineage>
</organism>
<dbReference type="SUPFAM" id="SSF102405">
    <property type="entry name" value="MCP/YpsA-like"/>
    <property type="match status" value="1"/>
</dbReference>
<evidence type="ECO:0000313" key="5">
    <source>
        <dbReference type="Proteomes" id="UP000660708"/>
    </source>
</evidence>
<protein>
    <submittedName>
        <fullName evidence="4">DNA processing protein</fullName>
    </submittedName>
</protein>
<feature type="domain" description="Smf/DprA SLOG" evidence="2">
    <location>
        <begin position="78"/>
        <end position="286"/>
    </location>
</feature>
<gene>
    <name evidence="4" type="primary">smf</name>
    <name evidence="4" type="ORF">PPEP_a4077</name>
</gene>
<dbReference type="InterPro" id="IPR036388">
    <property type="entry name" value="WH-like_DNA-bd_sf"/>
</dbReference>